<evidence type="ECO:0000256" key="3">
    <source>
        <dbReference type="ARBA" id="ARBA00012944"/>
    </source>
</evidence>
<feature type="domain" description="NADH:quinone oxidoreductase/Mrp antiporter transmembrane" evidence="10">
    <location>
        <begin position="104"/>
        <end position="372"/>
    </location>
</feature>
<keyword evidence="4 9" id="KW-0812">Transmembrane</keyword>
<dbReference type="CTD" id="4540"/>
<evidence type="ECO:0000259" key="10">
    <source>
        <dbReference type="Pfam" id="PF00361"/>
    </source>
</evidence>
<evidence type="ECO:0000256" key="2">
    <source>
        <dbReference type="ARBA" id="ARBA00004141"/>
    </source>
</evidence>
<dbReference type="AlphaFoldDB" id="A0A075XF33"/>
<evidence type="ECO:0000256" key="4">
    <source>
        <dbReference type="ARBA" id="ARBA00022692"/>
    </source>
</evidence>
<feature type="transmembrane region" description="Helical" evidence="9">
    <location>
        <begin position="110"/>
        <end position="127"/>
    </location>
</feature>
<gene>
    <name evidence="11" type="primary">ND5</name>
</gene>
<evidence type="ECO:0000256" key="8">
    <source>
        <dbReference type="ARBA" id="ARBA00049551"/>
    </source>
</evidence>
<comment type="function">
    <text evidence="1">Core subunit of the mitochondrial membrane respiratory chain NADH dehydrogenase (Complex I) that is believed to belong to the minimal assembly required for catalysis. Complex I functions in the transfer of electrons from NADH to the respiratory chain. The immediate electron acceptor for the enzyme is believed to be ubiquinone.</text>
</comment>
<geneLocation type="mitochondrion" evidence="11"/>
<feature type="transmembrane region" description="Helical" evidence="9">
    <location>
        <begin position="503"/>
        <end position="520"/>
    </location>
</feature>
<dbReference type="InterPro" id="IPR001750">
    <property type="entry name" value="ND/Mrp_TM"/>
</dbReference>
<name>A0A075XF33_TETPE</name>
<feature type="transmembrane region" description="Helical" evidence="9">
    <location>
        <begin position="85"/>
        <end position="104"/>
    </location>
</feature>
<dbReference type="RefSeq" id="YP_009051528.1">
    <property type="nucleotide sequence ID" value="NC_024679.1"/>
</dbReference>
<keyword evidence="11" id="KW-0496">Mitochondrion</keyword>
<proteinExistence type="predicted"/>
<dbReference type="EMBL" id="KJ729020">
    <property type="protein sequence ID" value="AIH15689.1"/>
    <property type="molecule type" value="Genomic_DNA"/>
</dbReference>
<sequence>MIYINMFKIMLTFLTLIFLFMMNLTLNLNFQMIVLLNETMFNMYENVMFIFDIYSMSFFLVISIVVFNVLSFMNMYMYMNKNMKTFFFMTKMFILSMFLLVYSFNLWTMIIGWEGLGVSSFYLIFYYNNYESWKSAIKTFVNNKIGDCLLITSMIFMVLFLNSFKMTSMMFLISMFTKSAQYPFMAWLPMAMAAPTPISAMVHSSTLVTAGLFIMFRLFNNFYMKINLNFFMNLCLISMLVSGMKAITEKDMKKMIALSTLSQMSLIFFFLLNNMKNLAFIYMCNHAFFKSLMFINMGMMMMNNFSSQLKFNMTNFNLISKFLLSYKIACFNLMNLSFFSSFFVKEKMLMTFGESMASMTKFLVFLFNSFLTMNYSMKMIFFFNKNNHKSKFNSLICFTNYNMSFFLMNIFSIIFSKIVMNMFLFTIYTNLLVMMIYLISLMVNFKIFENNFIMINSIMYLNYMLYMYSFKVMKYSLEFNELWMEKFTLNFYFFLKNKMLNKTFNMNYNLIMMMFLMIMFI</sequence>
<comment type="catalytic activity">
    <reaction evidence="8">
        <text>a ubiquinone + NADH + 5 H(+)(in) = a ubiquinol + NAD(+) + 4 H(+)(out)</text>
        <dbReference type="Rhea" id="RHEA:29091"/>
        <dbReference type="Rhea" id="RHEA-COMP:9565"/>
        <dbReference type="Rhea" id="RHEA-COMP:9566"/>
        <dbReference type="ChEBI" id="CHEBI:15378"/>
        <dbReference type="ChEBI" id="CHEBI:16389"/>
        <dbReference type="ChEBI" id="CHEBI:17976"/>
        <dbReference type="ChEBI" id="CHEBI:57540"/>
        <dbReference type="ChEBI" id="CHEBI:57945"/>
        <dbReference type="EC" id="7.1.1.2"/>
    </reaction>
</comment>
<dbReference type="GO" id="GO:0042773">
    <property type="term" value="P:ATP synthesis coupled electron transport"/>
    <property type="evidence" value="ECO:0007669"/>
    <property type="project" value="InterPro"/>
</dbReference>
<dbReference type="Pfam" id="PF00361">
    <property type="entry name" value="Proton_antipo_M"/>
    <property type="match status" value="1"/>
</dbReference>
<evidence type="ECO:0000313" key="11">
    <source>
        <dbReference type="EMBL" id="AIH15689.1"/>
    </source>
</evidence>
<dbReference type="PANTHER" id="PTHR42829">
    <property type="entry name" value="NADH-UBIQUINONE OXIDOREDUCTASE CHAIN 5"/>
    <property type="match status" value="1"/>
</dbReference>
<dbReference type="GO" id="GO:0015990">
    <property type="term" value="P:electron transport coupled proton transport"/>
    <property type="evidence" value="ECO:0007669"/>
    <property type="project" value="TreeGrafter"/>
</dbReference>
<comment type="subcellular location">
    <subcellularLocation>
        <location evidence="2">Membrane</location>
        <topology evidence="2">Multi-pass membrane protein</topology>
    </subcellularLocation>
</comment>
<feature type="transmembrane region" description="Helical" evidence="9">
    <location>
        <begin position="226"/>
        <end position="243"/>
    </location>
</feature>
<dbReference type="PRINTS" id="PR01434">
    <property type="entry name" value="NADHDHGNASE5"/>
</dbReference>
<dbReference type="GO" id="GO:0008137">
    <property type="term" value="F:NADH dehydrogenase (ubiquinone) activity"/>
    <property type="evidence" value="ECO:0007669"/>
    <property type="project" value="UniProtKB-EC"/>
</dbReference>
<organism evidence="11">
    <name type="scientific">Tetranychus phaselus</name>
    <name type="common">Spider mite</name>
    <dbReference type="NCBI Taxonomy" id="381747"/>
    <lineage>
        <taxon>Eukaryota</taxon>
        <taxon>Metazoa</taxon>
        <taxon>Ecdysozoa</taxon>
        <taxon>Arthropoda</taxon>
        <taxon>Chelicerata</taxon>
        <taxon>Arachnida</taxon>
        <taxon>Acari</taxon>
        <taxon>Acariformes</taxon>
        <taxon>Trombidiformes</taxon>
        <taxon>Prostigmata</taxon>
        <taxon>Eleutherengona</taxon>
        <taxon>Raphignathae</taxon>
        <taxon>Tetranychoidea</taxon>
        <taxon>Tetranychidae</taxon>
        <taxon>Tetranychus</taxon>
    </lineage>
</organism>
<dbReference type="InterPro" id="IPR003945">
    <property type="entry name" value="NU5C-like"/>
</dbReference>
<evidence type="ECO:0000256" key="6">
    <source>
        <dbReference type="ARBA" id="ARBA00023136"/>
    </source>
</evidence>
<feature type="transmembrane region" description="Helical" evidence="9">
    <location>
        <begin position="395"/>
        <end position="416"/>
    </location>
</feature>
<evidence type="ECO:0000256" key="9">
    <source>
        <dbReference type="SAM" id="Phobius"/>
    </source>
</evidence>
<evidence type="ECO:0000256" key="5">
    <source>
        <dbReference type="ARBA" id="ARBA00022989"/>
    </source>
</evidence>
<dbReference type="GO" id="GO:0003954">
    <property type="term" value="F:NADH dehydrogenase activity"/>
    <property type="evidence" value="ECO:0007669"/>
    <property type="project" value="TreeGrafter"/>
</dbReference>
<feature type="transmembrane region" description="Helical" evidence="9">
    <location>
        <begin position="51"/>
        <end position="73"/>
    </location>
</feature>
<feature type="transmembrane region" description="Helical" evidence="9">
    <location>
        <begin position="323"/>
        <end position="342"/>
    </location>
</feature>
<dbReference type="GeneID" id="20006221"/>
<evidence type="ECO:0000256" key="1">
    <source>
        <dbReference type="ARBA" id="ARBA00003257"/>
    </source>
</evidence>
<feature type="transmembrane region" description="Helical" evidence="9">
    <location>
        <begin position="200"/>
        <end position="220"/>
    </location>
</feature>
<accession>A0A075XF33</accession>
<feature type="transmembrane region" description="Helical" evidence="9">
    <location>
        <begin position="452"/>
        <end position="470"/>
    </location>
</feature>
<dbReference type="GO" id="GO:0016020">
    <property type="term" value="C:membrane"/>
    <property type="evidence" value="ECO:0007669"/>
    <property type="project" value="UniProtKB-SubCell"/>
</dbReference>
<dbReference type="EC" id="7.1.1.2" evidence="3"/>
<keyword evidence="6 9" id="KW-0472">Membrane</keyword>
<evidence type="ECO:0000256" key="7">
    <source>
        <dbReference type="ARBA" id="ARBA00031027"/>
    </source>
</evidence>
<keyword evidence="5 9" id="KW-1133">Transmembrane helix</keyword>
<dbReference type="PANTHER" id="PTHR42829:SF2">
    <property type="entry name" value="NADH-UBIQUINONE OXIDOREDUCTASE CHAIN 5"/>
    <property type="match status" value="1"/>
</dbReference>
<feature type="transmembrane region" description="Helical" evidence="9">
    <location>
        <begin position="422"/>
        <end position="445"/>
    </location>
</feature>
<feature type="transmembrane region" description="Helical" evidence="9">
    <location>
        <begin position="148"/>
        <end position="164"/>
    </location>
</feature>
<reference evidence="11" key="1">
    <citation type="journal article" date="2014" name="PLoS ONE">
        <title>The complete mitochondrial genomes of six species of tetranychus provide insights into the phylogeny and evolution of spider mites.</title>
        <authorList>
            <person name="Chen D.S."/>
            <person name="Jin P.Y."/>
            <person name="Zhang K.J."/>
            <person name="Ding X.L."/>
            <person name="Yang S.X."/>
            <person name="Ju J.F."/>
            <person name="Zhao J.Y."/>
            <person name="Hong X.Y."/>
        </authorList>
    </citation>
    <scope>NUCLEOTIDE SEQUENCE</scope>
</reference>
<feature type="transmembrane region" description="Helical" evidence="9">
    <location>
        <begin position="279"/>
        <end position="302"/>
    </location>
</feature>
<protein>
    <recommendedName>
        <fullName evidence="3">NADH:ubiquinone reductase (H(+)-translocating)</fullName>
        <ecNumber evidence="3">7.1.1.2</ecNumber>
    </recommendedName>
    <alternativeName>
        <fullName evidence="7">NADH dehydrogenase subunit 5</fullName>
    </alternativeName>
</protein>